<keyword evidence="8" id="KW-0472">Membrane</keyword>
<sequence>MRADGVAVVRSQRWSLARLFTGLQRGDILARNGTVTWPIELAVGLSTVAAAVLARIAIEQVVGGVIPFVLTFPMVIVATLLAGARAGIVAAIGCQALVVFFVFPHWTVTRVGSTSAANLVLSSLALLLTIWATAAYRTAAAQLRQTCQREVKTLSLLIGEMDHRTKNNFQIAAALLSTQARASASTEVTIELQRAAVRLESIASVYRNLGLAGRQAHQLMLDEYLTEIVGSLRAGFVPAGIDLSLTSSPIAMEAHKALMIGLIVNEWVTNAVKYAFGDGAGTIVIDARQVGTEVMVVVADDGVMASAVRQPGIGSRLIQGLADAIDATITIERDHGTSCLLRVPEQRG</sequence>
<dbReference type="InterPro" id="IPR011495">
    <property type="entry name" value="Sig_transdc_His_kin_sub2_dim/P"/>
</dbReference>
<feature type="transmembrane region" description="Helical" evidence="8">
    <location>
        <begin position="119"/>
        <end position="139"/>
    </location>
</feature>
<evidence type="ECO:0000256" key="5">
    <source>
        <dbReference type="ARBA" id="ARBA00022741"/>
    </source>
</evidence>
<gene>
    <name evidence="10" type="ORF">JAO74_00560</name>
</gene>
<feature type="transmembrane region" description="Helical" evidence="8">
    <location>
        <begin position="88"/>
        <end position="107"/>
    </location>
</feature>
<dbReference type="Gene3D" id="3.30.565.10">
    <property type="entry name" value="Histidine kinase-like ATPase, C-terminal domain"/>
    <property type="match status" value="1"/>
</dbReference>
<feature type="domain" description="Histidine kinase/HSP90-like ATPase" evidence="9">
    <location>
        <begin position="255"/>
        <end position="347"/>
    </location>
</feature>
<evidence type="ECO:0000313" key="11">
    <source>
        <dbReference type="Proteomes" id="UP000640426"/>
    </source>
</evidence>
<dbReference type="InterPro" id="IPR036890">
    <property type="entry name" value="HATPase_C_sf"/>
</dbReference>
<feature type="transmembrane region" description="Helical" evidence="8">
    <location>
        <begin position="61"/>
        <end position="82"/>
    </location>
</feature>
<dbReference type="RefSeq" id="WP_199033982.1">
    <property type="nucleotide sequence ID" value="NZ_JAELXS010000001.1"/>
</dbReference>
<dbReference type="EMBL" id="JAELXS010000001">
    <property type="protein sequence ID" value="MBJ6120273.1"/>
    <property type="molecule type" value="Genomic_DNA"/>
</dbReference>
<evidence type="ECO:0000256" key="6">
    <source>
        <dbReference type="ARBA" id="ARBA00022777"/>
    </source>
</evidence>
<reference evidence="11" key="1">
    <citation type="submission" date="2020-12" db="EMBL/GenBank/DDBJ databases">
        <title>Hymenobacter sp.</title>
        <authorList>
            <person name="Kim M.K."/>
        </authorList>
    </citation>
    <scope>NUCLEOTIDE SEQUENCE [LARGE SCALE GENOMIC DNA]</scope>
    <source>
        <strain evidence="11">BT553</strain>
    </source>
</reference>
<dbReference type="SUPFAM" id="SSF55874">
    <property type="entry name" value="ATPase domain of HSP90 chaperone/DNA topoisomerase II/histidine kinase"/>
    <property type="match status" value="1"/>
</dbReference>
<dbReference type="EC" id="2.7.13.3" evidence="2"/>
<dbReference type="InterPro" id="IPR003594">
    <property type="entry name" value="HATPase_dom"/>
</dbReference>
<keyword evidence="4" id="KW-0808">Transferase</keyword>
<evidence type="ECO:0000256" key="8">
    <source>
        <dbReference type="SAM" id="Phobius"/>
    </source>
</evidence>
<keyword evidence="7" id="KW-0067">ATP-binding</keyword>
<keyword evidence="8" id="KW-0812">Transmembrane</keyword>
<dbReference type="GO" id="GO:0016301">
    <property type="term" value="F:kinase activity"/>
    <property type="evidence" value="ECO:0007669"/>
    <property type="project" value="UniProtKB-KW"/>
</dbReference>
<dbReference type="Pfam" id="PF07568">
    <property type="entry name" value="HisKA_2"/>
    <property type="match status" value="1"/>
</dbReference>
<dbReference type="PANTHER" id="PTHR41523">
    <property type="entry name" value="TWO-COMPONENT SYSTEM SENSOR PROTEIN"/>
    <property type="match status" value="1"/>
</dbReference>
<keyword evidence="11" id="KW-1185">Reference proteome</keyword>
<keyword evidence="5" id="KW-0547">Nucleotide-binding</keyword>
<keyword evidence="6 10" id="KW-0418">Kinase</keyword>
<evidence type="ECO:0000313" key="10">
    <source>
        <dbReference type="EMBL" id="MBJ6120273.1"/>
    </source>
</evidence>
<dbReference type="PANTHER" id="PTHR41523:SF8">
    <property type="entry name" value="ETHYLENE RESPONSE SENSOR PROTEIN"/>
    <property type="match status" value="1"/>
</dbReference>
<comment type="catalytic activity">
    <reaction evidence="1">
        <text>ATP + protein L-histidine = ADP + protein N-phospho-L-histidine.</text>
        <dbReference type="EC" id="2.7.13.3"/>
    </reaction>
</comment>
<evidence type="ECO:0000256" key="4">
    <source>
        <dbReference type="ARBA" id="ARBA00022679"/>
    </source>
</evidence>
<dbReference type="SMART" id="SM00387">
    <property type="entry name" value="HATPase_c"/>
    <property type="match status" value="1"/>
</dbReference>
<organism evidence="10 11">
    <name type="scientific">Sphingomonas mollis</name>
    <dbReference type="NCBI Taxonomy" id="2795726"/>
    <lineage>
        <taxon>Bacteria</taxon>
        <taxon>Pseudomonadati</taxon>
        <taxon>Pseudomonadota</taxon>
        <taxon>Alphaproteobacteria</taxon>
        <taxon>Sphingomonadales</taxon>
        <taxon>Sphingomonadaceae</taxon>
        <taxon>Sphingomonas</taxon>
    </lineage>
</organism>
<evidence type="ECO:0000256" key="3">
    <source>
        <dbReference type="ARBA" id="ARBA00022553"/>
    </source>
</evidence>
<dbReference type="Proteomes" id="UP000640426">
    <property type="component" value="Unassembled WGS sequence"/>
</dbReference>
<protein>
    <recommendedName>
        <fullName evidence="2">histidine kinase</fullName>
        <ecNumber evidence="2">2.7.13.3</ecNumber>
    </recommendedName>
</protein>
<evidence type="ECO:0000259" key="9">
    <source>
        <dbReference type="SMART" id="SM00387"/>
    </source>
</evidence>
<evidence type="ECO:0000256" key="1">
    <source>
        <dbReference type="ARBA" id="ARBA00000085"/>
    </source>
</evidence>
<name>A0ABS0XKN8_9SPHN</name>
<accession>A0ABS0XKN8</accession>
<keyword evidence="3" id="KW-0597">Phosphoprotein</keyword>
<keyword evidence="8" id="KW-1133">Transmembrane helix</keyword>
<comment type="caution">
    <text evidence="10">The sequence shown here is derived from an EMBL/GenBank/DDBJ whole genome shotgun (WGS) entry which is preliminary data.</text>
</comment>
<evidence type="ECO:0000256" key="2">
    <source>
        <dbReference type="ARBA" id="ARBA00012438"/>
    </source>
</evidence>
<evidence type="ECO:0000256" key="7">
    <source>
        <dbReference type="ARBA" id="ARBA00022840"/>
    </source>
</evidence>
<proteinExistence type="predicted"/>